<sequence>METAVKEGNRWRVHQCASALWECKCDPMPRHEDAASSAADLGISLDKADWHGSPSYMYQERTLQKYKAFAEAASGRAVLRDLEERPLSPAESQRAWATLRLGEAAEAFADSERGRAEREARRGKEPVLPGAEKTPRTRVRLVSQMKRMDATTRTCIFTSSIADCEDGGDDAAEMWTLVREVTIGTVQEKRETEVIVAVGETMLATMSYEEGSHRLLRCTGRVGLALELLTVVGGISREVSYDSVTYLWVKEFEQVRDILAWSIGIAAVTEFKAAGSGDKIKPSGSGGWMPREIFKAALALLPVREGFVDLREGGMQGARSHRRRSLKSMDR</sequence>
<evidence type="ECO:0000313" key="2">
    <source>
        <dbReference type="EMBL" id="KAL2283056.1"/>
    </source>
</evidence>
<proteinExistence type="predicted"/>
<dbReference type="Proteomes" id="UP001600888">
    <property type="component" value="Unassembled WGS sequence"/>
</dbReference>
<organism evidence="2 3">
    <name type="scientific">Diaporthe vaccinii</name>
    <dbReference type="NCBI Taxonomy" id="105482"/>
    <lineage>
        <taxon>Eukaryota</taxon>
        <taxon>Fungi</taxon>
        <taxon>Dikarya</taxon>
        <taxon>Ascomycota</taxon>
        <taxon>Pezizomycotina</taxon>
        <taxon>Sordariomycetes</taxon>
        <taxon>Sordariomycetidae</taxon>
        <taxon>Diaporthales</taxon>
        <taxon>Diaporthaceae</taxon>
        <taxon>Diaporthe</taxon>
        <taxon>Diaporthe eres species complex</taxon>
    </lineage>
</organism>
<evidence type="ECO:0000313" key="3">
    <source>
        <dbReference type="Proteomes" id="UP001600888"/>
    </source>
</evidence>
<comment type="caution">
    <text evidence="2">The sequence shown here is derived from an EMBL/GenBank/DDBJ whole genome shotgun (WGS) entry which is preliminary data.</text>
</comment>
<accession>A0ABR4EKT4</accession>
<protein>
    <submittedName>
        <fullName evidence="2">Uncharacterized protein</fullName>
    </submittedName>
</protein>
<feature type="region of interest" description="Disordered" evidence="1">
    <location>
        <begin position="108"/>
        <end position="131"/>
    </location>
</feature>
<name>A0ABR4EKT4_9PEZI</name>
<gene>
    <name evidence="2" type="ORF">FJTKL_10169</name>
</gene>
<reference evidence="2 3" key="1">
    <citation type="submission" date="2024-03" db="EMBL/GenBank/DDBJ databases">
        <title>A high-quality draft genome sequence of Diaporthe vaccinii, a causative agent of upright dieback and viscid rot disease in cranberry plants.</title>
        <authorList>
            <person name="Sarrasin M."/>
            <person name="Lang B.F."/>
            <person name="Burger G."/>
        </authorList>
    </citation>
    <scope>NUCLEOTIDE SEQUENCE [LARGE SCALE GENOMIC DNA]</scope>
    <source>
        <strain evidence="2 3">IS7</strain>
    </source>
</reference>
<keyword evidence="3" id="KW-1185">Reference proteome</keyword>
<evidence type="ECO:0000256" key="1">
    <source>
        <dbReference type="SAM" id="MobiDB-lite"/>
    </source>
</evidence>
<dbReference type="EMBL" id="JBAWTH010000045">
    <property type="protein sequence ID" value="KAL2283056.1"/>
    <property type="molecule type" value="Genomic_DNA"/>
</dbReference>
<feature type="compositionally biased region" description="Basic and acidic residues" evidence="1">
    <location>
        <begin position="110"/>
        <end position="125"/>
    </location>
</feature>